<dbReference type="EMBL" id="JAQMWT010000408">
    <property type="protein sequence ID" value="KAJ8601672.1"/>
    <property type="molecule type" value="Genomic_DNA"/>
</dbReference>
<feature type="binding site" evidence="11">
    <location>
        <position position="193"/>
    </location>
    <ligand>
        <name>ATP</name>
        <dbReference type="ChEBI" id="CHEBI:30616"/>
    </ligand>
</feature>
<dbReference type="SMART" id="SM00220">
    <property type="entry name" value="S_TKc"/>
    <property type="match status" value="1"/>
</dbReference>
<dbReference type="InterPro" id="IPR017441">
    <property type="entry name" value="Protein_kinase_ATP_BS"/>
</dbReference>
<protein>
    <recommendedName>
        <fullName evidence="8">Cyclin-dependent kinase 2 homolog</fullName>
    </recommendedName>
    <alternativeName>
        <fullName evidence="9">Cell division control protein 2 homolog</fullName>
    </alternativeName>
    <alternativeName>
        <fullName evidence="10">cdc2-related kinase 2</fullName>
    </alternativeName>
</protein>
<keyword evidence="2" id="KW-0723">Serine/threonine-protein kinase</keyword>
<evidence type="ECO:0000256" key="2">
    <source>
        <dbReference type="ARBA" id="ARBA00022527"/>
    </source>
</evidence>
<dbReference type="Proteomes" id="UP001230188">
    <property type="component" value="Unassembled WGS sequence"/>
</dbReference>
<gene>
    <name evidence="14" type="ORF">CTAYLR_007450</name>
</gene>
<reference evidence="14" key="1">
    <citation type="submission" date="2023-01" db="EMBL/GenBank/DDBJ databases">
        <title>Metagenome sequencing of chrysophaentin producing Chrysophaeum taylorii.</title>
        <authorList>
            <person name="Davison J."/>
            <person name="Bewley C."/>
        </authorList>
    </citation>
    <scope>NUCLEOTIDE SEQUENCE</scope>
    <source>
        <strain evidence="14">NIES-1699</strain>
    </source>
</reference>
<dbReference type="GO" id="GO:0004674">
    <property type="term" value="F:protein serine/threonine kinase activity"/>
    <property type="evidence" value="ECO:0007669"/>
    <property type="project" value="UniProtKB-KW"/>
</dbReference>
<dbReference type="InterPro" id="IPR050108">
    <property type="entry name" value="CDK"/>
</dbReference>
<dbReference type="GO" id="GO:0005524">
    <property type="term" value="F:ATP binding"/>
    <property type="evidence" value="ECO:0007669"/>
    <property type="project" value="UniProtKB-UniRule"/>
</dbReference>
<proteinExistence type="inferred from homology"/>
<accession>A0AAD7UD01</accession>
<dbReference type="PROSITE" id="PS00107">
    <property type="entry name" value="PROTEIN_KINASE_ATP"/>
    <property type="match status" value="1"/>
</dbReference>
<dbReference type="InterPro" id="IPR000719">
    <property type="entry name" value="Prot_kinase_dom"/>
</dbReference>
<dbReference type="Gene3D" id="1.10.510.10">
    <property type="entry name" value="Transferase(Phosphotransferase) domain 1"/>
    <property type="match status" value="1"/>
</dbReference>
<evidence type="ECO:0000313" key="14">
    <source>
        <dbReference type="EMBL" id="KAJ8601672.1"/>
    </source>
</evidence>
<dbReference type="SUPFAM" id="SSF56112">
    <property type="entry name" value="Protein kinase-like (PK-like)"/>
    <property type="match status" value="1"/>
</dbReference>
<evidence type="ECO:0000256" key="12">
    <source>
        <dbReference type="SAM" id="MobiDB-lite"/>
    </source>
</evidence>
<dbReference type="PROSITE" id="PS50011">
    <property type="entry name" value="PROTEIN_KINASE_DOM"/>
    <property type="match status" value="1"/>
</dbReference>
<feature type="compositionally biased region" description="Low complexity" evidence="12">
    <location>
        <begin position="82"/>
        <end position="103"/>
    </location>
</feature>
<evidence type="ECO:0000256" key="1">
    <source>
        <dbReference type="ARBA" id="ARBA00006485"/>
    </source>
</evidence>
<evidence type="ECO:0000256" key="9">
    <source>
        <dbReference type="ARBA" id="ARBA00041902"/>
    </source>
</evidence>
<evidence type="ECO:0000256" key="8">
    <source>
        <dbReference type="ARBA" id="ARBA00039612"/>
    </source>
</evidence>
<evidence type="ECO:0000259" key="13">
    <source>
        <dbReference type="PROSITE" id="PS50011"/>
    </source>
</evidence>
<evidence type="ECO:0000256" key="7">
    <source>
        <dbReference type="ARBA" id="ARBA00038543"/>
    </source>
</evidence>
<feature type="region of interest" description="Disordered" evidence="12">
    <location>
        <begin position="1"/>
        <end position="103"/>
    </location>
</feature>
<keyword evidence="5" id="KW-0418">Kinase</keyword>
<dbReference type="Pfam" id="PF00069">
    <property type="entry name" value="Pkinase"/>
    <property type="match status" value="2"/>
</dbReference>
<dbReference type="PANTHER" id="PTHR24056:SF107">
    <property type="entry name" value="CYCLIN-DEPENDENT KINASE 11A-RELATED"/>
    <property type="match status" value="1"/>
</dbReference>
<evidence type="ECO:0000313" key="15">
    <source>
        <dbReference type="Proteomes" id="UP001230188"/>
    </source>
</evidence>
<dbReference type="GO" id="GO:0005634">
    <property type="term" value="C:nucleus"/>
    <property type="evidence" value="ECO:0007669"/>
    <property type="project" value="TreeGrafter"/>
</dbReference>
<keyword evidence="15" id="KW-1185">Reference proteome</keyword>
<evidence type="ECO:0000256" key="6">
    <source>
        <dbReference type="ARBA" id="ARBA00022840"/>
    </source>
</evidence>
<evidence type="ECO:0000256" key="3">
    <source>
        <dbReference type="ARBA" id="ARBA00022679"/>
    </source>
</evidence>
<dbReference type="InterPro" id="IPR011009">
    <property type="entry name" value="Kinase-like_dom_sf"/>
</dbReference>
<organism evidence="14 15">
    <name type="scientific">Chrysophaeum taylorii</name>
    <dbReference type="NCBI Taxonomy" id="2483200"/>
    <lineage>
        <taxon>Eukaryota</taxon>
        <taxon>Sar</taxon>
        <taxon>Stramenopiles</taxon>
        <taxon>Ochrophyta</taxon>
        <taxon>Pelagophyceae</taxon>
        <taxon>Pelagomonadales</taxon>
        <taxon>Pelagomonadaceae</taxon>
        <taxon>Chrysophaeum</taxon>
    </lineage>
</organism>
<dbReference type="PANTHER" id="PTHR24056">
    <property type="entry name" value="CELL DIVISION PROTEIN KINASE"/>
    <property type="match status" value="1"/>
</dbReference>
<evidence type="ECO:0000256" key="10">
    <source>
        <dbReference type="ARBA" id="ARBA00042858"/>
    </source>
</evidence>
<dbReference type="AlphaFoldDB" id="A0AAD7UD01"/>
<keyword evidence="6 11" id="KW-0067">ATP-binding</keyword>
<comment type="subunit">
    <text evidence="7">May form a complex composed of at least the catalytic subunit CRK2 and a cyclin.</text>
</comment>
<feature type="compositionally biased region" description="Low complexity" evidence="12">
    <location>
        <begin position="62"/>
        <end position="71"/>
    </location>
</feature>
<sequence>MEDEEAKKRKRLERARELYQQGHFGASTSGEASASPGRGRGISFSVGGRGDDGRGRRGQRGARGLPFARGGARPGPRPAPPTTTTAQTTTSNKNNNTATAVAPARKVWQPKSARALDFGATSAVPVEPEGPALTTTFAGDDSVERPRLALQRASDYEVLSELGKGQFGVVTRARLKRRRSEEDKTTPEVVAMKQLRFDFDKEGFPLEALREITLLSSLRHPNIVSMHAVAFGDGEAPDEWYLVMEPAGHELTTLVKGARRRPFTEAQVKHLMVQLLRALAALHSVWVMHRDLKTPNVLVDDHGNLRLCDFGLARRVACGPELFEFDARGESIANIELYGGGGGGGGGGDNKPATTREMAYATTHTPNVISGHYRPPEVLLGCRDYGRSVDVWSAGCIFGELLSRTVLFAGKDEPDQLRQIFTLLGEPTAQEWPLYPHLARARGFRFESATGHDLHRRLQIGGTELLRRRFPERGFDGAHAPLNTVALVNPLGHVTTSLSNTGFALLCRTLETCPERRVTANDAKRDRWFSSRPVPEPLAPNDIAPLVQLAPLADLAPTVPQFATTGFSNQPLPPLLVLAQAAGNGLGHLAAANFPNFAHPSAATTAPATAPNVAAVPLPASFFASSRFDSISPPQALAIARARALALGGGGGGGNTSRAP</sequence>
<feature type="domain" description="Protein kinase" evidence="13">
    <location>
        <begin position="156"/>
        <end position="529"/>
    </location>
</feature>
<dbReference type="PROSITE" id="PS00108">
    <property type="entry name" value="PROTEIN_KINASE_ST"/>
    <property type="match status" value="1"/>
</dbReference>
<evidence type="ECO:0000256" key="4">
    <source>
        <dbReference type="ARBA" id="ARBA00022741"/>
    </source>
</evidence>
<keyword evidence="4 11" id="KW-0547">Nucleotide-binding</keyword>
<evidence type="ECO:0000256" key="5">
    <source>
        <dbReference type="ARBA" id="ARBA00022777"/>
    </source>
</evidence>
<dbReference type="Gene3D" id="3.30.200.20">
    <property type="entry name" value="Phosphorylase Kinase, domain 1"/>
    <property type="match status" value="1"/>
</dbReference>
<evidence type="ECO:0000256" key="11">
    <source>
        <dbReference type="PROSITE-ProRule" id="PRU10141"/>
    </source>
</evidence>
<name>A0AAD7UD01_9STRA</name>
<dbReference type="GO" id="GO:0007346">
    <property type="term" value="P:regulation of mitotic cell cycle"/>
    <property type="evidence" value="ECO:0007669"/>
    <property type="project" value="TreeGrafter"/>
</dbReference>
<dbReference type="InterPro" id="IPR008271">
    <property type="entry name" value="Ser/Thr_kinase_AS"/>
</dbReference>
<comment type="similarity">
    <text evidence="1">Belongs to the protein kinase superfamily. CMGC Ser/Thr protein kinase family. CDC2/CDKX subfamily.</text>
</comment>
<comment type="caution">
    <text evidence="14">The sequence shown here is derived from an EMBL/GenBank/DDBJ whole genome shotgun (WGS) entry which is preliminary data.</text>
</comment>
<keyword evidence="3" id="KW-0808">Transferase</keyword>